<sequence>MEETQCEIPASLDRFAELLRGTNLSEGPPFEGFAEEEQTLFSWITVQKRAASVTRKFADSFLAVVNEGAKAWWKSDPQNPEVFRMDCVRHSVMISREFTEDMRAQGSPFATDFADGLQKLGASQDDVLWRWAFEFGTLRTSPFSYKSCTGLVKVLVYLEALHRERERELQFLQSKEDLDFNAKQRLESLRKMVEPGGYGPPPEWEAILAAHSTGEKPSKADADKEGKGAVRPGTALGGYDCSTCLTHFSTKQAYVGHFRNTGCKKRKHVVDLSGDSAANGEDTAERAVRRKKTRHAATSAAASGSRGGGDAGDKCRRRSDVPEEELGSKSDAQNADGNDVAQEERTDGVRDERSPDAEARDAGAGAGEGSEGLERSSETEGRGCGTAEAQGAEGSMGLADEEGVEGGKTCADGEEDLEGLRFAKEDLKTGASALAKIMGKFTGQAAKMLVQEL</sequence>
<name>A0A0U9HIY1_KLENI</name>
<accession>A0A0U9HIY1</accession>
<protein>
    <submittedName>
        <fullName evidence="2">Uncharacterized protein</fullName>
    </submittedName>
</protein>
<feature type="compositionally biased region" description="Basic and acidic residues" evidence="1">
    <location>
        <begin position="311"/>
        <end position="321"/>
    </location>
</feature>
<feature type="region of interest" description="Disordered" evidence="1">
    <location>
        <begin position="274"/>
        <end position="412"/>
    </location>
</feature>
<evidence type="ECO:0000256" key="1">
    <source>
        <dbReference type="SAM" id="MobiDB-lite"/>
    </source>
</evidence>
<dbReference type="Proteomes" id="UP000054558">
    <property type="component" value="Unassembled WGS sequence"/>
</dbReference>
<feature type="compositionally biased region" description="Basic and acidic residues" evidence="1">
    <location>
        <begin position="342"/>
        <end position="361"/>
    </location>
</feature>
<feature type="compositionally biased region" description="Basic and acidic residues" evidence="1">
    <location>
        <begin position="372"/>
        <end position="381"/>
    </location>
</feature>
<organism evidence="2 3">
    <name type="scientific">Klebsormidium nitens</name>
    <name type="common">Green alga</name>
    <name type="synonym">Ulothrix nitens</name>
    <dbReference type="NCBI Taxonomy" id="105231"/>
    <lineage>
        <taxon>Eukaryota</taxon>
        <taxon>Viridiplantae</taxon>
        <taxon>Streptophyta</taxon>
        <taxon>Klebsormidiophyceae</taxon>
        <taxon>Klebsormidiales</taxon>
        <taxon>Klebsormidiaceae</taxon>
        <taxon>Klebsormidium</taxon>
    </lineage>
</organism>
<evidence type="ECO:0000313" key="2">
    <source>
        <dbReference type="EMBL" id="GAQ81244.1"/>
    </source>
</evidence>
<gene>
    <name evidence="2" type="ORF">KFL_000750130</name>
</gene>
<proteinExistence type="predicted"/>
<dbReference type="EMBL" id="DF237024">
    <property type="protein sequence ID" value="GAQ81244.1"/>
    <property type="molecule type" value="Genomic_DNA"/>
</dbReference>
<keyword evidence="3" id="KW-1185">Reference proteome</keyword>
<reference evidence="2 3" key="1">
    <citation type="journal article" date="2014" name="Nat. Commun.">
        <title>Klebsormidium flaccidum genome reveals primary factors for plant terrestrial adaptation.</title>
        <authorList>
            <person name="Hori K."/>
            <person name="Maruyama F."/>
            <person name="Fujisawa T."/>
            <person name="Togashi T."/>
            <person name="Yamamoto N."/>
            <person name="Seo M."/>
            <person name="Sato S."/>
            <person name="Yamada T."/>
            <person name="Mori H."/>
            <person name="Tajima N."/>
            <person name="Moriyama T."/>
            <person name="Ikeuchi M."/>
            <person name="Watanabe M."/>
            <person name="Wada H."/>
            <person name="Kobayashi K."/>
            <person name="Saito M."/>
            <person name="Masuda T."/>
            <person name="Sasaki-Sekimoto Y."/>
            <person name="Mashiguchi K."/>
            <person name="Awai K."/>
            <person name="Shimojima M."/>
            <person name="Masuda S."/>
            <person name="Iwai M."/>
            <person name="Nobusawa T."/>
            <person name="Narise T."/>
            <person name="Kondo S."/>
            <person name="Saito H."/>
            <person name="Sato R."/>
            <person name="Murakawa M."/>
            <person name="Ihara Y."/>
            <person name="Oshima-Yamada Y."/>
            <person name="Ohtaka K."/>
            <person name="Satoh M."/>
            <person name="Sonobe K."/>
            <person name="Ishii M."/>
            <person name="Ohtani R."/>
            <person name="Kanamori-Sato M."/>
            <person name="Honoki R."/>
            <person name="Miyazaki D."/>
            <person name="Mochizuki H."/>
            <person name="Umetsu J."/>
            <person name="Higashi K."/>
            <person name="Shibata D."/>
            <person name="Kamiya Y."/>
            <person name="Sato N."/>
            <person name="Nakamura Y."/>
            <person name="Tabata S."/>
            <person name="Ida S."/>
            <person name="Kurokawa K."/>
            <person name="Ohta H."/>
        </authorList>
    </citation>
    <scope>NUCLEOTIDE SEQUENCE [LARGE SCALE GENOMIC DNA]</scope>
    <source>
        <strain evidence="2 3">NIES-2285</strain>
    </source>
</reference>
<dbReference type="AlphaFoldDB" id="A0A0U9HIY1"/>
<evidence type="ECO:0000313" key="3">
    <source>
        <dbReference type="Proteomes" id="UP000054558"/>
    </source>
</evidence>